<evidence type="ECO:0000256" key="1">
    <source>
        <dbReference type="SAM" id="MobiDB-lite"/>
    </source>
</evidence>
<organism evidence="2 3">
    <name type="scientific">Mycteria americana</name>
    <name type="common">Wood stork</name>
    <dbReference type="NCBI Taxonomy" id="33587"/>
    <lineage>
        <taxon>Eukaryota</taxon>
        <taxon>Metazoa</taxon>
        <taxon>Chordata</taxon>
        <taxon>Craniata</taxon>
        <taxon>Vertebrata</taxon>
        <taxon>Euteleostomi</taxon>
        <taxon>Archelosauria</taxon>
        <taxon>Archosauria</taxon>
        <taxon>Dinosauria</taxon>
        <taxon>Saurischia</taxon>
        <taxon>Theropoda</taxon>
        <taxon>Coelurosauria</taxon>
        <taxon>Aves</taxon>
        <taxon>Neognathae</taxon>
        <taxon>Neoaves</taxon>
        <taxon>Aequornithes</taxon>
        <taxon>Ciconiiformes</taxon>
        <taxon>Ciconiidae</taxon>
        <taxon>Mycteria</taxon>
    </lineage>
</organism>
<dbReference type="PANTHER" id="PTHR33332">
    <property type="entry name" value="REVERSE TRANSCRIPTASE DOMAIN-CONTAINING PROTEIN"/>
    <property type="match status" value="1"/>
</dbReference>
<evidence type="ECO:0000313" key="3">
    <source>
        <dbReference type="Proteomes" id="UP001333110"/>
    </source>
</evidence>
<evidence type="ECO:0008006" key="4">
    <source>
        <dbReference type="Google" id="ProtNLM"/>
    </source>
</evidence>
<sequence length="568" mass="65081">MATGRSAQRLEENTCHSYPQEGAPSLHPRQHERQKSHQVYSAWIGQGESCLTSLITFYNEMIGLVDERREVDTVYLDFCKAFDPAEKLLKYRLAEQMVRWIENWLNGLAQRVMIISVKSSWRPITNGVPRVCPVLFNIFVNDRDDGAECTLSKFADVTKLGGVADTPEGCAAIQRDLNKLEKWADRNLMKLNKETYKVLSLGRNKPNIRNGPEGPGGHQVEHEPAVCPCCIRQSIPNMSSKVILPFYSALLRPHLEYCVQFWAPQYKRDMDVLERVQAEGSGAFTNVYKYLKGESKEDRAKLLSVVPSNRTRGNKHKLKHKLKHRRVPLNIRKYFFTVRATGHRFPREIVESLTLEIIKSHLDMVLGNWVQVVDQGVLVWPHIEYCVQFWAPQYKKDIKILERVQKRATKMVKGLESMTYEERLKILGLFSLEKRLRADFIVVYKFLMRESREGGVGLFSLVFEIGQALEQAPQRSGHGPKPVSVQGSAWTTLLGTSGKGKSSDPLLNEAGDLVTKDMEKVEVLNAFFTLVFTDKIGLQESQVLETRGKVWRKEDSTERWRRIRLGSF</sequence>
<comment type="caution">
    <text evidence="2">The sequence shown here is derived from an EMBL/GenBank/DDBJ whole genome shotgun (WGS) entry which is preliminary data.</text>
</comment>
<proteinExistence type="predicted"/>
<dbReference type="AlphaFoldDB" id="A0AAN7RXR9"/>
<evidence type="ECO:0000313" key="2">
    <source>
        <dbReference type="EMBL" id="KAK4824554.1"/>
    </source>
</evidence>
<name>A0AAN7RXR9_MYCAM</name>
<protein>
    <recommendedName>
        <fullName evidence="4">Reverse transcriptase domain-containing protein</fullName>
    </recommendedName>
</protein>
<keyword evidence="3" id="KW-1185">Reference proteome</keyword>
<reference evidence="2 3" key="1">
    <citation type="journal article" date="2023" name="J. Hered.">
        <title>Chromosome-level genome of the wood stork (Mycteria americana) provides insight into avian chromosome evolution.</title>
        <authorList>
            <person name="Flamio R. Jr."/>
            <person name="Ramstad K.M."/>
        </authorList>
    </citation>
    <scope>NUCLEOTIDE SEQUENCE [LARGE SCALE GENOMIC DNA]</scope>
    <source>
        <strain evidence="2">JAX WOST 10</strain>
    </source>
</reference>
<dbReference type="EMBL" id="JAUNZN010000003">
    <property type="protein sequence ID" value="KAK4824554.1"/>
    <property type="molecule type" value="Genomic_DNA"/>
</dbReference>
<gene>
    <name evidence="2" type="ORF">QYF61_016158</name>
</gene>
<feature type="region of interest" description="Disordered" evidence="1">
    <location>
        <begin position="1"/>
        <end position="31"/>
    </location>
</feature>
<dbReference type="Proteomes" id="UP001333110">
    <property type="component" value="Unassembled WGS sequence"/>
</dbReference>
<accession>A0AAN7RXR9</accession>